<reference evidence="1 2" key="1">
    <citation type="journal article" date="2020" name="Front. Microbiol.">
        <title>Single-cell genomics of novel Actinobacteria with the Wood-Ljungdahl pathway discovered in a serpentinizing system.</title>
        <authorList>
            <person name="Merino N."/>
            <person name="Kawai M."/>
            <person name="Boyd E.S."/>
            <person name="Colman D.R."/>
            <person name="McGlynn S.E."/>
            <person name="Nealson K.H."/>
            <person name="Kurokawa K."/>
            <person name="Hongoh Y."/>
        </authorList>
    </citation>
    <scope>NUCLEOTIDE SEQUENCE [LARGE SCALE GENOMIC DNA]</scope>
    <source>
        <strain evidence="1 2">S03</strain>
    </source>
</reference>
<protein>
    <submittedName>
        <fullName evidence="1">Uncharacterized protein</fullName>
    </submittedName>
</protein>
<name>A0A6V8NI22_9ACTN</name>
<proteinExistence type="predicted"/>
<comment type="caution">
    <text evidence="1">The sequence shown here is derived from an EMBL/GenBank/DDBJ whole genome shotgun (WGS) entry which is preliminary data.</text>
</comment>
<accession>A0A6V8NI22</accession>
<gene>
    <name evidence="1" type="ORF">HKBW3S03_01202</name>
</gene>
<dbReference type="AlphaFoldDB" id="A0A6V8NI22"/>
<organism evidence="1 2">
    <name type="scientific">Candidatus Hakubella thermalkaliphila</name>
    <dbReference type="NCBI Taxonomy" id="2754717"/>
    <lineage>
        <taxon>Bacteria</taxon>
        <taxon>Bacillati</taxon>
        <taxon>Actinomycetota</taxon>
        <taxon>Actinomycetota incertae sedis</taxon>
        <taxon>Candidatus Hakubellales</taxon>
        <taxon>Candidatus Hakubellaceae</taxon>
        <taxon>Candidatus Hakubella</taxon>
    </lineage>
</organism>
<feature type="non-terminal residue" evidence="1">
    <location>
        <position position="1"/>
    </location>
</feature>
<evidence type="ECO:0000313" key="2">
    <source>
        <dbReference type="Proteomes" id="UP000574717"/>
    </source>
</evidence>
<sequence>RIEKNPKAVENSERLVDRLLEGWADG</sequence>
<dbReference type="EMBL" id="BLRU01000122">
    <property type="protein sequence ID" value="GFP19697.1"/>
    <property type="molecule type" value="Genomic_DNA"/>
</dbReference>
<evidence type="ECO:0000313" key="1">
    <source>
        <dbReference type="EMBL" id="GFP19697.1"/>
    </source>
</evidence>
<dbReference type="Proteomes" id="UP000574717">
    <property type="component" value="Unassembled WGS sequence"/>
</dbReference>